<dbReference type="PANTHER" id="PTHR15887">
    <property type="entry name" value="TRANSMEMBRANE PROTEIN 69"/>
    <property type="match status" value="1"/>
</dbReference>
<feature type="transmembrane region" description="Helical" evidence="1">
    <location>
        <begin position="75"/>
        <end position="93"/>
    </location>
</feature>
<reference evidence="2 3" key="1">
    <citation type="submission" date="2018-03" db="EMBL/GenBank/DDBJ databases">
        <title>Rhodobacter veldkampii.</title>
        <authorList>
            <person name="Meyer T.E."/>
            <person name="Miller S."/>
            <person name="Lodha T."/>
            <person name="Gandham S."/>
            <person name="Chintalapati S."/>
            <person name="Chintalapati V.R."/>
        </authorList>
    </citation>
    <scope>NUCLEOTIDE SEQUENCE [LARGE SCALE GENOMIC DNA]</scope>
    <source>
        <strain evidence="2 3">DSM 11550</strain>
    </source>
</reference>
<gene>
    <name evidence="2" type="ORF">C5F46_05720</name>
</gene>
<dbReference type="PANTHER" id="PTHR15887:SF1">
    <property type="entry name" value="TRANSMEMBRANE PROTEIN 69"/>
    <property type="match status" value="1"/>
</dbReference>
<accession>A0A2T4JK15</accession>
<feature type="transmembrane region" description="Helical" evidence="1">
    <location>
        <begin position="133"/>
        <end position="150"/>
    </location>
</feature>
<dbReference type="Pfam" id="PF11911">
    <property type="entry name" value="DUF3429"/>
    <property type="match status" value="1"/>
</dbReference>
<comment type="caution">
    <text evidence="2">The sequence shown here is derived from an EMBL/GenBank/DDBJ whole genome shotgun (WGS) entry which is preliminary data.</text>
</comment>
<organism evidence="2 3">
    <name type="scientific">Phaeovulum veldkampii DSM 11550</name>
    <dbReference type="NCBI Taxonomy" id="1185920"/>
    <lineage>
        <taxon>Bacteria</taxon>
        <taxon>Pseudomonadati</taxon>
        <taxon>Pseudomonadota</taxon>
        <taxon>Alphaproteobacteria</taxon>
        <taxon>Rhodobacterales</taxon>
        <taxon>Paracoccaceae</taxon>
        <taxon>Phaeovulum</taxon>
    </lineage>
</organism>
<protein>
    <submittedName>
        <fullName evidence="2">DUF3429 domain-containing protein</fullName>
    </submittedName>
</protein>
<sequence length="151" mass="15685">MNNRIPLSALVLGASGLIPFLWGVASMVAPPPAGIGLEPLGSAYLGAEVIVNWGKVILAFMSGVLWGFATRAQGWRAVLGYAVSVIPAIWVFFMPGDGLAGDALALLAGFVGLLALDWAFAWAGLAPAWWMRLRIGLTAVVAACLLPVVLG</sequence>
<keyword evidence="3" id="KW-1185">Reference proteome</keyword>
<feature type="transmembrane region" description="Helical" evidence="1">
    <location>
        <begin position="50"/>
        <end position="68"/>
    </location>
</feature>
<evidence type="ECO:0000256" key="1">
    <source>
        <dbReference type="SAM" id="Phobius"/>
    </source>
</evidence>
<keyword evidence="1" id="KW-0472">Membrane</keyword>
<proteinExistence type="predicted"/>
<dbReference type="AlphaFoldDB" id="A0A2T4JK15"/>
<keyword evidence="1" id="KW-0812">Transmembrane</keyword>
<dbReference type="OrthoDB" id="5297436at2"/>
<keyword evidence="1" id="KW-1133">Transmembrane helix</keyword>
<dbReference type="EMBL" id="PZKF01000009">
    <property type="protein sequence ID" value="PTE18225.1"/>
    <property type="molecule type" value="Genomic_DNA"/>
</dbReference>
<dbReference type="InterPro" id="IPR021836">
    <property type="entry name" value="DUF3429"/>
</dbReference>
<dbReference type="RefSeq" id="WP_107324400.1">
    <property type="nucleotide sequence ID" value="NZ_NHSP01000069.1"/>
</dbReference>
<evidence type="ECO:0000313" key="2">
    <source>
        <dbReference type="EMBL" id="PTE18225.1"/>
    </source>
</evidence>
<evidence type="ECO:0000313" key="3">
    <source>
        <dbReference type="Proteomes" id="UP000241899"/>
    </source>
</evidence>
<dbReference type="Proteomes" id="UP000241899">
    <property type="component" value="Unassembled WGS sequence"/>
</dbReference>
<feature type="transmembrane region" description="Helical" evidence="1">
    <location>
        <begin position="105"/>
        <end position="126"/>
    </location>
</feature>
<name>A0A2T4JK15_9RHOB</name>